<evidence type="ECO:0000256" key="1">
    <source>
        <dbReference type="SAM" id="Phobius"/>
    </source>
</evidence>
<gene>
    <name evidence="2" type="ORF">G3R48_15640</name>
</gene>
<comment type="caution">
    <text evidence="2">The sequence shown here is derived from an EMBL/GenBank/DDBJ whole genome shotgun (WGS) entry which is preliminary data.</text>
</comment>
<evidence type="ECO:0000313" key="3">
    <source>
        <dbReference type="Proteomes" id="UP000811844"/>
    </source>
</evidence>
<evidence type="ECO:0000313" key="2">
    <source>
        <dbReference type="EMBL" id="MBR9729412.1"/>
    </source>
</evidence>
<keyword evidence="1" id="KW-0472">Membrane</keyword>
<dbReference type="Proteomes" id="UP000811844">
    <property type="component" value="Unassembled WGS sequence"/>
</dbReference>
<feature type="transmembrane region" description="Helical" evidence="1">
    <location>
        <begin position="16"/>
        <end position="37"/>
    </location>
</feature>
<dbReference type="RefSeq" id="WP_153666160.1">
    <property type="nucleotide sequence ID" value="NZ_JAAIKR010000019.1"/>
</dbReference>
<sequence length="183" mass="21524">MIKTLRQYKKKIREKLLFVVALIALLLLVYMGLQYWAHNRDIYQFECKADAYNIDESLENGEIVNGDLLLELKVKRQHLVLTYYSIFDDDVHEFVAFEGDLQEVEVGSMTYNIEFEATDVELTPYSLLYPYLKTELEMGDNRLSYGYRFEQNFSVVKVDSMFNFMLIKFTPSNSLWGCEKING</sequence>
<name>A0ABS5I5V9_9GAMM</name>
<organism evidence="2 3">
    <name type="scientific">Shewanella intestini</name>
    <dbReference type="NCBI Taxonomy" id="2017544"/>
    <lineage>
        <taxon>Bacteria</taxon>
        <taxon>Pseudomonadati</taxon>
        <taxon>Pseudomonadota</taxon>
        <taxon>Gammaproteobacteria</taxon>
        <taxon>Alteromonadales</taxon>
        <taxon>Shewanellaceae</taxon>
        <taxon>Shewanella</taxon>
    </lineage>
</organism>
<protein>
    <submittedName>
        <fullName evidence="2">Uncharacterized protein</fullName>
    </submittedName>
</protein>
<keyword evidence="1" id="KW-1133">Transmembrane helix</keyword>
<keyword evidence="3" id="KW-1185">Reference proteome</keyword>
<keyword evidence="1" id="KW-0812">Transmembrane</keyword>
<accession>A0ABS5I5V9</accession>
<reference evidence="2 3" key="1">
    <citation type="submission" date="2020-02" db="EMBL/GenBank/DDBJ databases">
        <title>Shewanella WXL01 sp. nov., a marine bacterium isolated from green algae in Luhuitou Fringing Reef (Northern South China Sea).</title>
        <authorList>
            <person name="Wang X."/>
        </authorList>
    </citation>
    <scope>NUCLEOTIDE SEQUENCE [LARGE SCALE GENOMIC DNA]</scope>
    <source>
        <strain evidence="2 3">MCCC 1A01895</strain>
    </source>
</reference>
<dbReference type="EMBL" id="JAAIKR010000019">
    <property type="protein sequence ID" value="MBR9729412.1"/>
    <property type="molecule type" value="Genomic_DNA"/>
</dbReference>
<proteinExistence type="predicted"/>